<evidence type="ECO:0008006" key="4">
    <source>
        <dbReference type="Google" id="ProtNLM"/>
    </source>
</evidence>
<feature type="region of interest" description="Disordered" evidence="1">
    <location>
        <begin position="78"/>
        <end position="198"/>
    </location>
</feature>
<dbReference type="Gene3D" id="3.40.50.150">
    <property type="entry name" value="Vaccinia Virus protein VP39"/>
    <property type="match status" value="2"/>
</dbReference>
<evidence type="ECO:0000256" key="1">
    <source>
        <dbReference type="SAM" id="MobiDB-lite"/>
    </source>
</evidence>
<feature type="compositionally biased region" description="Polar residues" evidence="1">
    <location>
        <begin position="104"/>
        <end position="129"/>
    </location>
</feature>
<accession>A0ABN2E379</accession>
<feature type="compositionally biased region" description="Low complexity" evidence="1">
    <location>
        <begin position="140"/>
        <end position="191"/>
    </location>
</feature>
<dbReference type="Pfam" id="PF13489">
    <property type="entry name" value="Methyltransf_23"/>
    <property type="match status" value="1"/>
</dbReference>
<name>A0ABN2E379_9ACTN</name>
<dbReference type="PANTHER" id="PTHR43861:SF1">
    <property type="entry name" value="TRANS-ACONITATE 2-METHYLTRANSFERASE"/>
    <property type="match status" value="1"/>
</dbReference>
<dbReference type="SUPFAM" id="SSF53335">
    <property type="entry name" value="S-adenosyl-L-methionine-dependent methyltransferases"/>
    <property type="match status" value="1"/>
</dbReference>
<dbReference type="Proteomes" id="UP001501705">
    <property type="component" value="Unassembled WGS sequence"/>
</dbReference>
<sequence>MRVGQGGSGPGPHTPDGSAVELYEVTPVHGEDELINGAIDPGSTVLELGCGTGRITRALAALGHHVVAVDESPDMIARVREPSSGPPPTQPPTGPTAQSPTAESPATSTPAQSPATSPQAQSPGTSTPAESPAPLPPVQSPATSTPAETPATSTPAKSPATSTPAETPAASLPAETPATSTPAETPAASLPAEPPGGAAGIETVCSTIGELRLERRFDLVLMMSYLINVADDAERLRLLQTCAYHVRPGGSVILQQQTPGMLRGPVVMTSDRGTMVISDLEEFPDGRQSATLTHTVGGKSWSQHILTQNLTEDQLARQLAEAGLHRTAYLTPDQTWVVATPTT</sequence>
<reference evidence="2 3" key="1">
    <citation type="journal article" date="2019" name="Int. J. Syst. Evol. Microbiol.">
        <title>The Global Catalogue of Microorganisms (GCM) 10K type strain sequencing project: providing services to taxonomists for standard genome sequencing and annotation.</title>
        <authorList>
            <consortium name="The Broad Institute Genomics Platform"/>
            <consortium name="The Broad Institute Genome Sequencing Center for Infectious Disease"/>
            <person name="Wu L."/>
            <person name="Ma J."/>
        </authorList>
    </citation>
    <scope>NUCLEOTIDE SEQUENCE [LARGE SCALE GENOMIC DNA]</scope>
    <source>
        <strain evidence="2 3">JCM 15572</strain>
    </source>
</reference>
<dbReference type="CDD" id="cd02440">
    <property type="entry name" value="AdoMet_MTases"/>
    <property type="match status" value="1"/>
</dbReference>
<proteinExistence type="predicted"/>
<dbReference type="EMBL" id="BAAAPH010000021">
    <property type="protein sequence ID" value="GAA1593089.1"/>
    <property type="molecule type" value="Genomic_DNA"/>
</dbReference>
<comment type="caution">
    <text evidence="2">The sequence shown here is derived from an EMBL/GenBank/DDBJ whole genome shotgun (WGS) entry which is preliminary data.</text>
</comment>
<dbReference type="RefSeq" id="WP_344238195.1">
    <property type="nucleotide sequence ID" value="NZ_BAAAPH010000021.1"/>
</dbReference>
<keyword evidence="3" id="KW-1185">Reference proteome</keyword>
<organism evidence="2 3">
    <name type="scientific">Kribbella hippodromi</name>
    <dbReference type="NCBI Taxonomy" id="434347"/>
    <lineage>
        <taxon>Bacteria</taxon>
        <taxon>Bacillati</taxon>
        <taxon>Actinomycetota</taxon>
        <taxon>Actinomycetes</taxon>
        <taxon>Propionibacteriales</taxon>
        <taxon>Kribbellaceae</taxon>
        <taxon>Kribbella</taxon>
    </lineage>
</organism>
<dbReference type="InterPro" id="IPR029063">
    <property type="entry name" value="SAM-dependent_MTases_sf"/>
</dbReference>
<dbReference type="PANTHER" id="PTHR43861">
    <property type="entry name" value="TRANS-ACONITATE 2-METHYLTRANSFERASE-RELATED"/>
    <property type="match status" value="1"/>
</dbReference>
<evidence type="ECO:0000313" key="3">
    <source>
        <dbReference type="Proteomes" id="UP001501705"/>
    </source>
</evidence>
<gene>
    <name evidence="2" type="ORF">GCM10009804_56950</name>
</gene>
<evidence type="ECO:0000313" key="2">
    <source>
        <dbReference type="EMBL" id="GAA1593089.1"/>
    </source>
</evidence>
<protein>
    <recommendedName>
        <fullName evidence="4">Methyltransferase domain-containing protein</fullName>
    </recommendedName>
</protein>
<feature type="compositionally biased region" description="Pro residues" evidence="1">
    <location>
        <begin position="84"/>
        <end position="94"/>
    </location>
</feature>